<feature type="compositionally biased region" description="Polar residues" evidence="1">
    <location>
        <begin position="291"/>
        <end position="303"/>
    </location>
</feature>
<accession>A0A250XHU1</accession>
<evidence type="ECO:0000313" key="2">
    <source>
        <dbReference type="EMBL" id="GAX82641.1"/>
    </source>
</evidence>
<feature type="region of interest" description="Disordered" evidence="1">
    <location>
        <begin position="60"/>
        <end position="110"/>
    </location>
</feature>
<dbReference type="AlphaFoldDB" id="A0A250XHU1"/>
<keyword evidence="3" id="KW-1185">Reference proteome</keyword>
<feature type="compositionally biased region" description="Low complexity" evidence="1">
    <location>
        <begin position="93"/>
        <end position="106"/>
    </location>
</feature>
<proteinExistence type="predicted"/>
<protein>
    <submittedName>
        <fullName evidence="2">Uncharacterized protein</fullName>
    </submittedName>
</protein>
<feature type="compositionally biased region" description="Basic and acidic residues" evidence="1">
    <location>
        <begin position="311"/>
        <end position="326"/>
    </location>
</feature>
<name>A0A250XHU1_9CHLO</name>
<evidence type="ECO:0000256" key="1">
    <source>
        <dbReference type="SAM" id="MobiDB-lite"/>
    </source>
</evidence>
<feature type="region of interest" description="Disordered" evidence="1">
    <location>
        <begin position="284"/>
        <end position="339"/>
    </location>
</feature>
<reference evidence="2 3" key="1">
    <citation type="submission" date="2017-08" db="EMBL/GenBank/DDBJ databases">
        <title>Acidophilic green algal genome provides insights into adaptation to an acidic environment.</title>
        <authorList>
            <person name="Hirooka S."/>
            <person name="Hirose Y."/>
            <person name="Kanesaki Y."/>
            <person name="Higuchi S."/>
            <person name="Fujiwara T."/>
            <person name="Onuma R."/>
            <person name="Era A."/>
            <person name="Ohbayashi R."/>
            <person name="Uzuka A."/>
            <person name="Nozaki H."/>
            <person name="Yoshikawa H."/>
            <person name="Miyagishima S.Y."/>
        </authorList>
    </citation>
    <scope>NUCLEOTIDE SEQUENCE [LARGE SCALE GENOMIC DNA]</scope>
    <source>
        <strain evidence="2 3">NIES-2499</strain>
    </source>
</reference>
<feature type="region of interest" description="Disordered" evidence="1">
    <location>
        <begin position="222"/>
        <end position="246"/>
    </location>
</feature>
<feature type="compositionally biased region" description="Polar residues" evidence="1">
    <location>
        <begin position="68"/>
        <end position="86"/>
    </location>
</feature>
<sequence>MADTLIKDWADDEDEESAHLTYEAVISAETQRKLDKDCMKYEADESAAFQSHISLTKNTAHKPEHNHISNGGASQEHNWASSGVNTQDHHRQQQLQSQNHLGQQHQSRQEIPEQWLSEVKAMMEQQQRDISDMLSEWTETVADRVTQAVVRRLSSQIPQLVSQLTQATVTQTDKSLQDSGLASVPSKAYPAADLKQTLSPIQSAEKASVFSRLQVSCVQLGNSREGDFPQDSSATKKEPGDKLMSSSSKVKVKAGFVPYRPKVMTGPVGASTFGIEESAMSVSSECRDIQGDSSQPVTGSRTNYGEGGISARREQKAHPYDQHGPGDYKSNLGARYLDR</sequence>
<comment type="caution">
    <text evidence="2">The sequence shown here is derived from an EMBL/GenBank/DDBJ whole genome shotgun (WGS) entry which is preliminary data.</text>
</comment>
<dbReference type="EMBL" id="BEGY01000083">
    <property type="protein sequence ID" value="GAX82641.1"/>
    <property type="molecule type" value="Genomic_DNA"/>
</dbReference>
<dbReference type="Proteomes" id="UP000232323">
    <property type="component" value="Unassembled WGS sequence"/>
</dbReference>
<organism evidence="2 3">
    <name type="scientific">Chlamydomonas eustigma</name>
    <dbReference type="NCBI Taxonomy" id="1157962"/>
    <lineage>
        <taxon>Eukaryota</taxon>
        <taxon>Viridiplantae</taxon>
        <taxon>Chlorophyta</taxon>
        <taxon>core chlorophytes</taxon>
        <taxon>Chlorophyceae</taxon>
        <taxon>CS clade</taxon>
        <taxon>Chlamydomonadales</taxon>
        <taxon>Chlamydomonadaceae</taxon>
        <taxon>Chlamydomonas</taxon>
    </lineage>
</organism>
<gene>
    <name evidence="2" type="ORF">CEUSTIGMA_g10067.t1</name>
</gene>
<evidence type="ECO:0000313" key="3">
    <source>
        <dbReference type="Proteomes" id="UP000232323"/>
    </source>
</evidence>